<evidence type="ECO:0000313" key="2">
    <source>
        <dbReference type="Proteomes" id="UP000232003"/>
    </source>
</evidence>
<dbReference type="Proteomes" id="UP000232003">
    <property type="component" value="Chromosome"/>
</dbReference>
<keyword evidence="2" id="KW-1185">Reference proteome</keyword>
<dbReference type="AlphaFoldDB" id="A0A2K8SUB6"/>
<sequence length="211" mass="22734">MLLASLAKPIDDNLKSFVDEIEAIASLPFFDRNNNGKQDGGEEVYTDNADLLLTLNNKPLKSFLPQIQGDACGGLCLRTLVRMPPGIYRLDLDPPAGLPPDWQAAVESSAVDVIAGSYTPVMIPLIRSYTRSGVVTDAQGKAIAGARVEAIRPDQGTRRFSVTNGAGVYYLEGLPQGKYTLQINGKSAGSLKLEESSEPFQELNLQQPSIP</sequence>
<dbReference type="Gene3D" id="2.60.40.1120">
    <property type="entry name" value="Carboxypeptidase-like, regulatory domain"/>
    <property type="match status" value="1"/>
</dbReference>
<dbReference type="SUPFAM" id="SSF49452">
    <property type="entry name" value="Starch-binding domain-like"/>
    <property type="match status" value="1"/>
</dbReference>
<accession>A0A2K8SUB6</accession>
<organism evidence="1 2">
    <name type="scientific">Nostoc flagelliforme CCNUN1</name>
    <dbReference type="NCBI Taxonomy" id="2038116"/>
    <lineage>
        <taxon>Bacteria</taxon>
        <taxon>Bacillati</taxon>
        <taxon>Cyanobacteriota</taxon>
        <taxon>Cyanophyceae</taxon>
        <taxon>Nostocales</taxon>
        <taxon>Nostocaceae</taxon>
        <taxon>Nostoc</taxon>
    </lineage>
</organism>
<dbReference type="KEGG" id="nfl:COO91_05038"/>
<name>A0A2K8SUB6_9NOSO</name>
<dbReference type="InterPro" id="IPR013784">
    <property type="entry name" value="Carb-bd-like_fold"/>
</dbReference>
<evidence type="ECO:0000313" key="1">
    <source>
        <dbReference type="EMBL" id="AUB39052.1"/>
    </source>
</evidence>
<dbReference type="EMBL" id="CP024785">
    <property type="protein sequence ID" value="AUB39052.1"/>
    <property type="molecule type" value="Genomic_DNA"/>
</dbReference>
<proteinExistence type="predicted"/>
<dbReference type="RefSeq" id="WP_404824136.1">
    <property type="nucleotide sequence ID" value="NZ_CAWNNC010000001.1"/>
</dbReference>
<protein>
    <submittedName>
        <fullName evidence="1">Phosphatidylserine/phosphatidylglycerophosphate/ cardiolipin synthase</fullName>
    </submittedName>
</protein>
<gene>
    <name evidence="1" type="ORF">COO91_05038</name>
</gene>
<dbReference type="Pfam" id="PF13620">
    <property type="entry name" value="CarboxypepD_reg"/>
    <property type="match status" value="1"/>
</dbReference>
<reference evidence="1 2" key="1">
    <citation type="submission" date="2017-11" db="EMBL/GenBank/DDBJ databases">
        <title>Complete genome of a free-living desiccation-tolerant cyanobacterium and its photosynthetic adaptation to extreme terrestrial habitat.</title>
        <authorList>
            <person name="Shang J."/>
        </authorList>
    </citation>
    <scope>NUCLEOTIDE SEQUENCE [LARGE SCALE GENOMIC DNA]</scope>
    <source>
        <strain evidence="1 2">CCNUN1</strain>
    </source>
</reference>
<dbReference type="GO" id="GO:0030246">
    <property type="term" value="F:carbohydrate binding"/>
    <property type="evidence" value="ECO:0007669"/>
    <property type="project" value="InterPro"/>
</dbReference>